<dbReference type="Gene3D" id="3.60.21.10">
    <property type="match status" value="1"/>
</dbReference>
<dbReference type="PANTHER" id="PTHR40942">
    <property type="match status" value="1"/>
</dbReference>
<dbReference type="OrthoDB" id="9807890at2"/>
<dbReference type="KEGG" id="slim:SCL_0006"/>
<dbReference type="EC" id="3.6.1.41" evidence="5"/>
<feature type="domain" description="Calcineurin-like phosphoesterase" evidence="6">
    <location>
        <begin position="1"/>
        <end position="153"/>
    </location>
</feature>
<keyword evidence="8" id="KW-1185">Reference proteome</keyword>
<sequence>MAIYAIGDVQGCYTPLQKLLVRLRFDPAQDYLWFTGDLVNRGPQSLEVLRFVMGLHDHAVCVLGNHDLHLLAVAAGTAKSGKHDTLDEILRAPDRDELLRWLRECPLLHHDTDLGYTLIHAGLLPPWDLAQAQRLAREAETTLRSDNYREFFHHMYGDLPDHWNENLLGFDRLRVIVNAFTRLRYCDLDGNMNLRPKGPPGSQPPDLLPWFQVPGRRSHGLKIVFGHWSALGLWRGEGVIGLDSGCLWGRSLSAARLDIEPVEFFSIDCDPRRSPHAV</sequence>
<organism evidence="7 8">
    <name type="scientific">Sulfuricaulis limicola</name>
    <dbReference type="NCBI Taxonomy" id="1620215"/>
    <lineage>
        <taxon>Bacteria</taxon>
        <taxon>Pseudomonadati</taxon>
        <taxon>Pseudomonadota</taxon>
        <taxon>Gammaproteobacteria</taxon>
        <taxon>Acidiferrobacterales</taxon>
        <taxon>Acidiferrobacteraceae</taxon>
        <taxon>Sulfuricaulis</taxon>
    </lineage>
</organism>
<comment type="function">
    <text evidence="1 5">Hydrolyzes diadenosine 5',5'''-P1,P4-tetraphosphate to yield ADP.</text>
</comment>
<gene>
    <name evidence="5" type="primary">apaH</name>
    <name evidence="7" type="ORF">SCL_0006</name>
</gene>
<reference evidence="7 8" key="1">
    <citation type="submission" date="2015-05" db="EMBL/GenBank/DDBJ databases">
        <title>Complete genome sequence of a sulfur-oxidizing gammaproteobacterium strain HA5.</title>
        <authorList>
            <person name="Miura A."/>
            <person name="Kojima H."/>
            <person name="Fukui M."/>
        </authorList>
    </citation>
    <scope>NUCLEOTIDE SEQUENCE [LARGE SCALE GENOMIC DNA]</scope>
    <source>
        <strain evidence="7 8">HA5</strain>
    </source>
</reference>
<accession>A0A1B4XC16</accession>
<evidence type="ECO:0000256" key="2">
    <source>
        <dbReference type="ARBA" id="ARBA00005419"/>
    </source>
</evidence>
<dbReference type="GO" id="GO:0008803">
    <property type="term" value="F:bis(5'-nucleosyl)-tetraphosphatase (symmetrical) activity"/>
    <property type="evidence" value="ECO:0007669"/>
    <property type="project" value="UniProtKB-UniRule"/>
</dbReference>
<evidence type="ECO:0000256" key="1">
    <source>
        <dbReference type="ARBA" id="ARBA00003413"/>
    </source>
</evidence>
<dbReference type="SUPFAM" id="SSF56300">
    <property type="entry name" value="Metallo-dependent phosphatases"/>
    <property type="match status" value="1"/>
</dbReference>
<comment type="catalytic activity">
    <reaction evidence="4 5">
        <text>P(1),P(4)-bis(5'-adenosyl) tetraphosphate + H2O = 2 ADP + 2 H(+)</text>
        <dbReference type="Rhea" id="RHEA:24252"/>
        <dbReference type="ChEBI" id="CHEBI:15377"/>
        <dbReference type="ChEBI" id="CHEBI:15378"/>
        <dbReference type="ChEBI" id="CHEBI:58141"/>
        <dbReference type="ChEBI" id="CHEBI:456216"/>
        <dbReference type="EC" id="3.6.1.41"/>
    </reaction>
</comment>
<protein>
    <recommendedName>
        <fullName evidence="5">Bis(5'-nucleosyl)-tetraphosphatase, symmetrical</fullName>
        <ecNumber evidence="5">3.6.1.41</ecNumber>
    </recommendedName>
    <alternativeName>
        <fullName evidence="5">Ap4A hydrolase</fullName>
    </alternativeName>
    <alternativeName>
        <fullName evidence="5">Diadenosine 5',5'''-P1,P4-tetraphosphate pyrophosphohydrolase</fullName>
    </alternativeName>
    <alternativeName>
        <fullName evidence="5">Diadenosine tetraphosphatase</fullName>
    </alternativeName>
</protein>
<dbReference type="NCBIfam" id="TIGR00668">
    <property type="entry name" value="apaH"/>
    <property type="match status" value="1"/>
</dbReference>
<evidence type="ECO:0000256" key="5">
    <source>
        <dbReference type="HAMAP-Rule" id="MF_00199"/>
    </source>
</evidence>
<comment type="similarity">
    <text evidence="2 5">Belongs to the Ap4A hydrolase family.</text>
</comment>
<dbReference type="InterPro" id="IPR004617">
    <property type="entry name" value="ApaH"/>
</dbReference>
<dbReference type="AlphaFoldDB" id="A0A1B4XC16"/>
<dbReference type="PIRSF" id="PIRSF000903">
    <property type="entry name" value="B5n-ttraPtase_sm"/>
    <property type="match status" value="1"/>
</dbReference>
<dbReference type="InterPro" id="IPR029052">
    <property type="entry name" value="Metallo-depent_PP-like"/>
</dbReference>
<dbReference type="InterPro" id="IPR004843">
    <property type="entry name" value="Calcineurin-like_PHP"/>
</dbReference>
<evidence type="ECO:0000256" key="3">
    <source>
        <dbReference type="ARBA" id="ARBA00022801"/>
    </source>
</evidence>
<dbReference type="EMBL" id="AP014879">
    <property type="protein sequence ID" value="BAV32332.1"/>
    <property type="molecule type" value="Genomic_DNA"/>
</dbReference>
<dbReference type="InParanoid" id="A0A1B4XC16"/>
<dbReference type="CDD" id="cd07422">
    <property type="entry name" value="MPP_ApaH"/>
    <property type="match status" value="1"/>
</dbReference>
<proteinExistence type="inferred from homology"/>
<evidence type="ECO:0000259" key="6">
    <source>
        <dbReference type="Pfam" id="PF00149"/>
    </source>
</evidence>
<name>A0A1B4XC16_9GAMM</name>
<dbReference type="PANTHER" id="PTHR40942:SF4">
    <property type="entry name" value="CYTOCHROME C5"/>
    <property type="match status" value="1"/>
</dbReference>
<evidence type="ECO:0000313" key="7">
    <source>
        <dbReference type="EMBL" id="BAV32332.1"/>
    </source>
</evidence>
<dbReference type="FunCoup" id="A0A1B4XC16">
    <property type="interactions" value="178"/>
</dbReference>
<dbReference type="Proteomes" id="UP000243180">
    <property type="component" value="Chromosome"/>
</dbReference>
<dbReference type="HAMAP" id="MF_00199">
    <property type="entry name" value="ApaH"/>
    <property type="match status" value="1"/>
</dbReference>
<dbReference type="Pfam" id="PF00149">
    <property type="entry name" value="Metallophos"/>
    <property type="match status" value="1"/>
</dbReference>
<evidence type="ECO:0000256" key="4">
    <source>
        <dbReference type="ARBA" id="ARBA00049417"/>
    </source>
</evidence>
<dbReference type="RefSeq" id="WP_096359019.1">
    <property type="nucleotide sequence ID" value="NZ_AP014879.1"/>
</dbReference>
<evidence type="ECO:0000313" key="8">
    <source>
        <dbReference type="Proteomes" id="UP000243180"/>
    </source>
</evidence>
<dbReference type="NCBIfam" id="NF001204">
    <property type="entry name" value="PRK00166.1"/>
    <property type="match status" value="1"/>
</dbReference>
<keyword evidence="3 5" id="KW-0378">Hydrolase</keyword>